<dbReference type="Proteomes" id="UP000824192">
    <property type="component" value="Unassembled WGS sequence"/>
</dbReference>
<dbReference type="Pfam" id="PF00583">
    <property type="entry name" value="Acetyltransf_1"/>
    <property type="match status" value="1"/>
</dbReference>
<evidence type="ECO:0000313" key="3">
    <source>
        <dbReference type="Proteomes" id="UP000824192"/>
    </source>
</evidence>
<gene>
    <name evidence="2" type="ORF">H9868_09105</name>
</gene>
<evidence type="ECO:0000259" key="1">
    <source>
        <dbReference type="PROSITE" id="PS51186"/>
    </source>
</evidence>
<dbReference type="Gene3D" id="3.40.630.30">
    <property type="match status" value="1"/>
</dbReference>
<reference evidence="2" key="1">
    <citation type="journal article" date="2021" name="PeerJ">
        <title>Extensive microbial diversity within the chicken gut microbiome revealed by metagenomics and culture.</title>
        <authorList>
            <person name="Gilroy R."/>
            <person name="Ravi A."/>
            <person name="Getino M."/>
            <person name="Pursley I."/>
            <person name="Horton D.L."/>
            <person name="Alikhan N.F."/>
            <person name="Baker D."/>
            <person name="Gharbi K."/>
            <person name="Hall N."/>
            <person name="Watson M."/>
            <person name="Adriaenssens E.M."/>
            <person name="Foster-Nyarko E."/>
            <person name="Jarju S."/>
            <person name="Secka A."/>
            <person name="Antonio M."/>
            <person name="Oren A."/>
            <person name="Chaudhuri R.R."/>
            <person name="La Ragione R."/>
            <person name="Hildebrand F."/>
            <person name="Pallen M.J."/>
        </authorList>
    </citation>
    <scope>NUCLEOTIDE SEQUENCE</scope>
    <source>
        <strain evidence="2">ChiGjej6B6-1540</strain>
    </source>
</reference>
<proteinExistence type="predicted"/>
<feature type="domain" description="N-acetyltransferase" evidence="1">
    <location>
        <begin position="3"/>
        <end position="158"/>
    </location>
</feature>
<name>A0A9D1UPB4_9FIRM</name>
<reference evidence="2" key="2">
    <citation type="submission" date="2021-04" db="EMBL/GenBank/DDBJ databases">
        <authorList>
            <person name="Gilroy R."/>
        </authorList>
    </citation>
    <scope>NUCLEOTIDE SEQUENCE</scope>
    <source>
        <strain evidence="2">ChiGjej6B6-1540</strain>
    </source>
</reference>
<accession>A0A9D1UPB4</accession>
<evidence type="ECO:0000313" key="2">
    <source>
        <dbReference type="EMBL" id="HIW94678.1"/>
    </source>
</evidence>
<dbReference type="SUPFAM" id="SSF55729">
    <property type="entry name" value="Acyl-CoA N-acyltransferases (Nat)"/>
    <property type="match status" value="1"/>
</dbReference>
<dbReference type="InterPro" id="IPR000182">
    <property type="entry name" value="GNAT_dom"/>
</dbReference>
<dbReference type="GO" id="GO:0016747">
    <property type="term" value="F:acyltransferase activity, transferring groups other than amino-acyl groups"/>
    <property type="evidence" value="ECO:0007669"/>
    <property type="project" value="InterPro"/>
</dbReference>
<dbReference type="InterPro" id="IPR016181">
    <property type="entry name" value="Acyl_CoA_acyltransferase"/>
</dbReference>
<dbReference type="EMBL" id="DXGA01000196">
    <property type="protein sequence ID" value="HIW94678.1"/>
    <property type="molecule type" value="Genomic_DNA"/>
</dbReference>
<comment type="caution">
    <text evidence="2">The sequence shown here is derived from an EMBL/GenBank/DDBJ whole genome shotgun (WGS) entry which is preliminary data.</text>
</comment>
<organism evidence="2 3">
    <name type="scientific">Candidatus Flavonifractor merdipullorum</name>
    <dbReference type="NCBI Taxonomy" id="2838590"/>
    <lineage>
        <taxon>Bacteria</taxon>
        <taxon>Bacillati</taxon>
        <taxon>Bacillota</taxon>
        <taxon>Clostridia</taxon>
        <taxon>Eubacteriales</taxon>
        <taxon>Oscillospiraceae</taxon>
        <taxon>Flavonifractor</taxon>
    </lineage>
</organism>
<protein>
    <submittedName>
        <fullName evidence="2">GNAT family N-acetyltransferase</fullName>
    </submittedName>
</protein>
<dbReference type="PROSITE" id="PS51186">
    <property type="entry name" value="GNAT"/>
    <property type="match status" value="1"/>
</dbReference>
<sequence length="192" mass="22015">MTVELRPLSRRMLRALYRWEMVPAFPASERRPLPNLLRMCRRGDYDALAAFRGEELVGLALMWRGSAFVLLDYLLVCRGKQNGGVGQAIVAALRERYAAFRAILAEVEAPLPGGSEREEQLRRLSFYRRCGFASLEYRVSLFGVVYTMLGLWNDVPRPDAAMDAHRALYRAQLPPAMFRRFVHIPHETEGTR</sequence>
<dbReference type="AlphaFoldDB" id="A0A9D1UPB4"/>